<comment type="caution">
    <text evidence="3">The sequence shown here is derived from an EMBL/GenBank/DDBJ whole genome shotgun (WGS) entry which is preliminary data.</text>
</comment>
<keyword evidence="4" id="KW-1185">Reference proteome</keyword>
<name>A0A7J8W8J8_9ROSI</name>
<protein>
    <recommendedName>
        <fullName evidence="5">NB-ARC domain-containing protein</fullName>
    </recommendedName>
</protein>
<dbReference type="PANTHER" id="PTHR36766">
    <property type="entry name" value="PLANT BROAD-SPECTRUM MILDEW RESISTANCE PROTEIN RPW8"/>
    <property type="match status" value="1"/>
</dbReference>
<feature type="signal peptide" evidence="2">
    <location>
        <begin position="1"/>
        <end position="18"/>
    </location>
</feature>
<evidence type="ECO:0000313" key="4">
    <source>
        <dbReference type="Proteomes" id="UP000593573"/>
    </source>
</evidence>
<dbReference type="Proteomes" id="UP000593573">
    <property type="component" value="Unassembled WGS sequence"/>
</dbReference>
<evidence type="ECO:0000256" key="1">
    <source>
        <dbReference type="ARBA" id="ARBA00022821"/>
    </source>
</evidence>
<feature type="chain" id="PRO_5029635639" description="NB-ARC domain-containing protein" evidence="2">
    <location>
        <begin position="19"/>
        <end position="121"/>
    </location>
</feature>
<dbReference type="Gene3D" id="1.10.8.430">
    <property type="entry name" value="Helical domain of apoptotic protease-activating factors"/>
    <property type="match status" value="1"/>
</dbReference>
<accession>A0A7J8W8J8</accession>
<evidence type="ECO:0000313" key="3">
    <source>
        <dbReference type="EMBL" id="MBA0671328.1"/>
    </source>
</evidence>
<proteinExistence type="predicted"/>
<keyword evidence="2" id="KW-0732">Signal</keyword>
<dbReference type="GO" id="GO:0043531">
    <property type="term" value="F:ADP binding"/>
    <property type="evidence" value="ECO:0007669"/>
    <property type="project" value="InterPro"/>
</dbReference>
<dbReference type="InterPro" id="IPR042197">
    <property type="entry name" value="Apaf_helical"/>
</dbReference>
<keyword evidence="1" id="KW-0611">Plant defense</keyword>
<dbReference type="InterPro" id="IPR027417">
    <property type="entry name" value="P-loop_NTPase"/>
</dbReference>
<dbReference type="PANTHER" id="PTHR36766:SF61">
    <property type="entry name" value="NB-ARC DOMAIN DISEASE RESISTANCE PROTEIN"/>
    <property type="match status" value="1"/>
</dbReference>
<evidence type="ECO:0000256" key="2">
    <source>
        <dbReference type="SAM" id="SignalP"/>
    </source>
</evidence>
<dbReference type="SUPFAM" id="SSF52540">
    <property type="entry name" value="P-loop containing nucleoside triphosphate hydrolases"/>
    <property type="match status" value="1"/>
</dbReference>
<reference evidence="3 4" key="1">
    <citation type="journal article" date="2019" name="Genome Biol. Evol.">
        <title>Insights into the evolution of the New World diploid cottons (Gossypium, subgenus Houzingenia) based on genome sequencing.</title>
        <authorList>
            <person name="Grover C.E."/>
            <person name="Arick M.A. 2nd"/>
            <person name="Thrash A."/>
            <person name="Conover J.L."/>
            <person name="Sanders W.S."/>
            <person name="Peterson D.G."/>
            <person name="Frelichowski J.E."/>
            <person name="Scheffler J.A."/>
            <person name="Scheffler B.E."/>
            <person name="Wendel J.F."/>
        </authorList>
    </citation>
    <scope>NUCLEOTIDE SEQUENCE [LARGE SCALE GENOMIC DNA]</scope>
    <source>
        <strain evidence="3">57</strain>
        <tissue evidence="3">Leaf</tissue>
    </source>
</reference>
<gene>
    <name evidence="3" type="ORF">Goklo_025005</name>
</gene>
<sequence length="121" mass="14146">MTCIKAALLGLSLTKLRGVFYDAEDVLDEFRCDPLRKELKTMSYELEALNHQDSLFLLLKWAFKEGDEVQNPNILRIGDEIVKKCIRVPLAVRTMGSLLYGKTYQHDWEQIRDNDIWKLDQ</sequence>
<organism evidence="3 4">
    <name type="scientific">Gossypium klotzschianum</name>
    <dbReference type="NCBI Taxonomy" id="34286"/>
    <lineage>
        <taxon>Eukaryota</taxon>
        <taxon>Viridiplantae</taxon>
        <taxon>Streptophyta</taxon>
        <taxon>Embryophyta</taxon>
        <taxon>Tracheophyta</taxon>
        <taxon>Spermatophyta</taxon>
        <taxon>Magnoliopsida</taxon>
        <taxon>eudicotyledons</taxon>
        <taxon>Gunneridae</taxon>
        <taxon>Pentapetalae</taxon>
        <taxon>rosids</taxon>
        <taxon>malvids</taxon>
        <taxon>Malvales</taxon>
        <taxon>Malvaceae</taxon>
        <taxon>Malvoideae</taxon>
        <taxon>Gossypium</taxon>
    </lineage>
</organism>
<dbReference type="EMBL" id="JABFAB010240445">
    <property type="protein sequence ID" value="MBA0671328.1"/>
    <property type="molecule type" value="Genomic_DNA"/>
</dbReference>
<dbReference type="GO" id="GO:0006952">
    <property type="term" value="P:defense response"/>
    <property type="evidence" value="ECO:0007669"/>
    <property type="project" value="UniProtKB-KW"/>
</dbReference>
<dbReference type="AlphaFoldDB" id="A0A7J8W8J8"/>
<dbReference type="OrthoDB" id="5279713at2759"/>
<evidence type="ECO:0008006" key="5">
    <source>
        <dbReference type="Google" id="ProtNLM"/>
    </source>
</evidence>